<dbReference type="Gene3D" id="3.80.10.10">
    <property type="entry name" value="Ribonuclease Inhibitor"/>
    <property type="match status" value="1"/>
</dbReference>
<keyword evidence="2" id="KW-1185">Reference proteome</keyword>
<evidence type="ECO:0008006" key="3">
    <source>
        <dbReference type="Google" id="ProtNLM"/>
    </source>
</evidence>
<accession>A0A367J4V7</accession>
<sequence length="449" mass="52813">FDGNLWQTLPFEIWSQIISCLTSQDHATYSMINRAWYAMCTPYLYNLLLLEDLSDEVIPIICHSPRNMCRHVKTIRLMDGHFDLDTMRHNLTLLISHCQNVEAFESDDENMSYGWWSMFLQVMQEGYVWQRIKKIPDTIRENDNMELYYRCANELKHSLASLQLLGPRFTTLNVSDVDMLSNYSCLNMLNIFPRIGYSNYQDYELLLRYANRVTELIVDWHDLGLTQEELSTMEAHQLRRIPEPIDIYPRLKSLTVGGCFSHETVYSSQIRYFLQKFPGLQEIYLTIHSSAPLDDYCIRCLIRIPLLVIKIRYATTLIQILQSFARIRGPTTLRVEYLPEFRFLRQMTIQFNITARDTHCHIDGEYQDEFASSVTSEVLTILGERINMLTIEHPGHFWSGFNLAAYGDHCPNMHSLRICFIEVNRYGPELYEKHIQLTEIILKRSTIHD</sequence>
<dbReference type="InterPro" id="IPR036047">
    <property type="entry name" value="F-box-like_dom_sf"/>
</dbReference>
<dbReference type="InterPro" id="IPR032675">
    <property type="entry name" value="LRR_dom_sf"/>
</dbReference>
<reference evidence="1 2" key="1">
    <citation type="journal article" date="2018" name="G3 (Bethesda)">
        <title>Phylogenetic and Phylogenomic Definition of Rhizopus Species.</title>
        <authorList>
            <person name="Gryganskyi A.P."/>
            <person name="Golan J."/>
            <person name="Dolatabadi S."/>
            <person name="Mondo S."/>
            <person name="Robb S."/>
            <person name="Idnurm A."/>
            <person name="Muszewska A."/>
            <person name="Steczkiewicz K."/>
            <person name="Masonjones S."/>
            <person name="Liao H.L."/>
            <person name="Gajdeczka M.T."/>
            <person name="Anike F."/>
            <person name="Vuek A."/>
            <person name="Anishchenko I.M."/>
            <person name="Voigt K."/>
            <person name="de Hoog G.S."/>
            <person name="Smith M.E."/>
            <person name="Heitman J."/>
            <person name="Vilgalys R."/>
            <person name="Stajich J.E."/>
        </authorList>
    </citation>
    <scope>NUCLEOTIDE SEQUENCE [LARGE SCALE GENOMIC DNA]</scope>
    <source>
        <strain evidence="1 2">LSU 92-RS-03</strain>
    </source>
</reference>
<dbReference type="SUPFAM" id="SSF81383">
    <property type="entry name" value="F-box domain"/>
    <property type="match status" value="1"/>
</dbReference>
<dbReference type="OrthoDB" id="2242133at2759"/>
<organism evidence="1 2">
    <name type="scientific">Rhizopus stolonifer</name>
    <name type="common">Rhizopus nigricans</name>
    <dbReference type="NCBI Taxonomy" id="4846"/>
    <lineage>
        <taxon>Eukaryota</taxon>
        <taxon>Fungi</taxon>
        <taxon>Fungi incertae sedis</taxon>
        <taxon>Mucoromycota</taxon>
        <taxon>Mucoromycotina</taxon>
        <taxon>Mucoromycetes</taxon>
        <taxon>Mucorales</taxon>
        <taxon>Mucorineae</taxon>
        <taxon>Rhizopodaceae</taxon>
        <taxon>Rhizopus</taxon>
    </lineage>
</organism>
<evidence type="ECO:0000313" key="1">
    <source>
        <dbReference type="EMBL" id="RCH84953.1"/>
    </source>
</evidence>
<feature type="non-terminal residue" evidence="1">
    <location>
        <position position="1"/>
    </location>
</feature>
<dbReference type="Proteomes" id="UP000253551">
    <property type="component" value="Unassembled WGS sequence"/>
</dbReference>
<name>A0A367J4V7_RHIST</name>
<comment type="caution">
    <text evidence="1">The sequence shown here is derived from an EMBL/GenBank/DDBJ whole genome shotgun (WGS) entry which is preliminary data.</text>
</comment>
<dbReference type="AlphaFoldDB" id="A0A367J4V7"/>
<protein>
    <recommendedName>
        <fullName evidence="3">F-box domain-containing protein</fullName>
    </recommendedName>
</protein>
<proteinExistence type="predicted"/>
<feature type="non-terminal residue" evidence="1">
    <location>
        <position position="449"/>
    </location>
</feature>
<dbReference type="EMBL" id="PJQM01004300">
    <property type="protein sequence ID" value="RCH84953.1"/>
    <property type="molecule type" value="Genomic_DNA"/>
</dbReference>
<evidence type="ECO:0000313" key="2">
    <source>
        <dbReference type="Proteomes" id="UP000253551"/>
    </source>
</evidence>
<gene>
    <name evidence="1" type="ORF">CU098_007811</name>
</gene>